<feature type="compositionally biased region" description="Polar residues" evidence="1">
    <location>
        <begin position="890"/>
        <end position="908"/>
    </location>
</feature>
<protein>
    <recommendedName>
        <fullName evidence="2">AAA+ ATPase domain-containing protein</fullName>
    </recommendedName>
</protein>
<feature type="region of interest" description="Disordered" evidence="1">
    <location>
        <begin position="856"/>
        <end position="917"/>
    </location>
</feature>
<feature type="domain" description="AAA+ ATPase" evidence="2">
    <location>
        <begin position="550"/>
        <end position="805"/>
    </location>
</feature>
<dbReference type="SMART" id="SM00382">
    <property type="entry name" value="AAA"/>
    <property type="match status" value="1"/>
</dbReference>
<dbReference type="PANTHER" id="PTHR23389:SF21">
    <property type="entry name" value="ATPASE FAMILY AAA DOMAIN-CONTAINING PROTEIN 5"/>
    <property type="match status" value="1"/>
</dbReference>
<dbReference type="OrthoDB" id="9996895at2759"/>
<evidence type="ECO:0000256" key="1">
    <source>
        <dbReference type="SAM" id="MobiDB-lite"/>
    </source>
</evidence>
<organism evidence="3 4">
    <name type="scientific">Linnemannia hyalina</name>
    <dbReference type="NCBI Taxonomy" id="64524"/>
    <lineage>
        <taxon>Eukaryota</taxon>
        <taxon>Fungi</taxon>
        <taxon>Fungi incertae sedis</taxon>
        <taxon>Mucoromycota</taxon>
        <taxon>Mortierellomycotina</taxon>
        <taxon>Mortierellomycetes</taxon>
        <taxon>Mortierellales</taxon>
        <taxon>Mortierellaceae</taxon>
        <taxon>Linnemannia</taxon>
    </lineage>
</organism>
<feature type="compositionally biased region" description="Low complexity" evidence="1">
    <location>
        <begin position="697"/>
        <end position="708"/>
    </location>
</feature>
<dbReference type="GO" id="GO:0003677">
    <property type="term" value="F:DNA binding"/>
    <property type="evidence" value="ECO:0007669"/>
    <property type="project" value="TreeGrafter"/>
</dbReference>
<feature type="region of interest" description="Disordered" evidence="1">
    <location>
        <begin position="190"/>
        <end position="210"/>
    </location>
</feature>
<reference evidence="3" key="1">
    <citation type="submission" date="2021-06" db="EMBL/GenBank/DDBJ databases">
        <title>Genome Sequence of Mortierella hyaline Strain SCG-10, a Cold-Adapted, Nitrate-Reducing Fungus Isolated from Soil in Minnesota, USA.</title>
        <authorList>
            <person name="Aldossari N."/>
        </authorList>
    </citation>
    <scope>NUCLEOTIDE SEQUENCE</scope>
    <source>
        <strain evidence="3">SCG-10</strain>
    </source>
</reference>
<comment type="caution">
    <text evidence="3">The sequence shown here is derived from an EMBL/GenBank/DDBJ whole genome shotgun (WGS) entry which is preliminary data.</text>
</comment>
<feature type="compositionally biased region" description="Polar residues" evidence="1">
    <location>
        <begin position="53"/>
        <end position="72"/>
    </location>
</feature>
<feature type="compositionally biased region" description="Basic residues" evidence="1">
    <location>
        <begin position="132"/>
        <end position="141"/>
    </location>
</feature>
<gene>
    <name evidence="3" type="ORF">KI688_005105</name>
</gene>
<evidence type="ECO:0000313" key="3">
    <source>
        <dbReference type="EMBL" id="KAG9062799.1"/>
    </source>
</evidence>
<feature type="compositionally biased region" description="Polar residues" evidence="1">
    <location>
        <begin position="642"/>
        <end position="651"/>
    </location>
</feature>
<accession>A0A9P8BNH8</accession>
<evidence type="ECO:0000259" key="2">
    <source>
        <dbReference type="SMART" id="SM00382"/>
    </source>
</evidence>
<sequence length="1172" mass="128005">MDDAAVPPATTSTGQGAQTDNGQPSTDTQSAHTPSMTTALTSDPEVIQWAGPSPSTTDATILQVPNESTPDSHPQDTGPVSEPVEETQHQQSETEPATTTTPAAPAKQVFSLFLTPEQRKKKQEAEAAAKAPGKRGRKPKNKPPVGQVGVPSVAGSTTTAPLKPPTDPKTIVDPNISKTGETHRFFQEVKSSQLSAAGAGSTSSELNPDGTTLRVVRRYNSKPQESPFPLRHQQFHGSETIDAINGVVSQLCGLDTSASSPAPLSSTSLQQDTHTNQHNMLASKNSNSHGWYSLRTGLDLGITAPDYKPSPRGKDCWTHWGSSKDQRWRDWSEQSYRLPRPTAKEKMILSQSDEPDEFESCRRVGANERLWHQTWATTLLGTAGIEPGSVDVPGELKYGELWTDKYRPNQGAEILGNRANTEYLTRWLKRLEVSGWTLNPEESSAGGGGGVGSGAAGLGKKGSDIMGAARKRRKRTKRKDLNDLDDFISYDDLDDFEEPYGYKSDEEEVEFKAHKPLTSFSMLASLDPMYEEDGSTIARSRSLPKKFDIKSNAILLSGPTGSCKTAAVYACAEESGYEVFEVSPGMRRTGKEVLGLVGEMAENHHVHVVPGKTELKEDVHSVMSVKKQDSPVPAPEPKKSTLHSFFQQSQKVVQEDEDEVMEEAVLEENEDEDEDVIVDWLDEDGSQAAQIPDTRQTRSSSSSTSTPSAAKETDEEEQDQGESLAHHEDTLSDLYSLLSTTNPRQSLILLEEVDILFEDDKGFWASIVALLAKSRRPVVMTCNDTSKIPASMIRFQEHLEFTRPGLRELHLYLTAVCRIEGYICSSEYIIGVIKQNRYDVRRCIMQLQYDSGVVKNRSQLSKSSSSSSPGSSRGGSPIAVESSGVGIVTPATNGERTPQGESGRSSPTPGSPMRKKPQRLMRISARNIIPATAPTSGGERKKVLPSPMQELGQLEVQLQYADTMSLSDSCLRMPPDRILQCFEADQFAASKDDVVGQYFPIFKRPSGTDHLLMDQEIAALVEEGCESLYLSLCGQQGLDPANVFDIATSRMDPVESMTDNFVPKNNDMSRMLLNMQPALEETLPVHGLRFNLDVTFGTYAPMIRSMFQADLVNTAVPTGKRTMRSGGHLRRHMNMPSGAESSAMLLTCFPTTTLATMVTSPSPSPPSPPSSD</sequence>
<dbReference type="SUPFAM" id="SSF52540">
    <property type="entry name" value="P-loop containing nucleoside triphosphate hydrolases"/>
    <property type="match status" value="1"/>
</dbReference>
<dbReference type="AlphaFoldDB" id="A0A9P8BNH8"/>
<evidence type="ECO:0000313" key="4">
    <source>
        <dbReference type="Proteomes" id="UP000707451"/>
    </source>
</evidence>
<feature type="compositionally biased region" description="Low complexity" evidence="1">
    <location>
        <begin position="93"/>
        <end position="106"/>
    </location>
</feature>
<dbReference type="EMBL" id="JAHRHY010000018">
    <property type="protein sequence ID" value="KAG9062799.1"/>
    <property type="molecule type" value="Genomic_DNA"/>
</dbReference>
<feature type="compositionally biased region" description="Low complexity" evidence="1">
    <location>
        <begin position="858"/>
        <end position="876"/>
    </location>
</feature>
<dbReference type="Gene3D" id="3.40.50.300">
    <property type="entry name" value="P-loop containing nucleotide triphosphate hydrolases"/>
    <property type="match status" value="1"/>
</dbReference>
<feature type="region of interest" description="Disordered" evidence="1">
    <location>
        <begin position="1"/>
        <end position="176"/>
    </location>
</feature>
<dbReference type="GO" id="GO:0005634">
    <property type="term" value="C:nucleus"/>
    <property type="evidence" value="ECO:0007669"/>
    <property type="project" value="TreeGrafter"/>
</dbReference>
<feature type="compositionally biased region" description="Polar residues" evidence="1">
    <location>
        <begin position="9"/>
        <end position="41"/>
    </location>
</feature>
<name>A0A9P8BNH8_9FUNG</name>
<dbReference type="InterPro" id="IPR027417">
    <property type="entry name" value="P-loop_NTPase"/>
</dbReference>
<dbReference type="PANTHER" id="PTHR23389">
    <property type="entry name" value="CHROMOSOME TRANSMISSION FIDELITY FACTOR 18"/>
    <property type="match status" value="1"/>
</dbReference>
<keyword evidence="4" id="KW-1185">Reference proteome</keyword>
<dbReference type="Proteomes" id="UP000707451">
    <property type="component" value="Unassembled WGS sequence"/>
</dbReference>
<feature type="region of interest" description="Disordered" evidence="1">
    <location>
        <begin position="624"/>
        <end position="658"/>
    </location>
</feature>
<dbReference type="InterPro" id="IPR003593">
    <property type="entry name" value="AAA+_ATPase"/>
</dbReference>
<proteinExistence type="predicted"/>
<feature type="region of interest" description="Disordered" evidence="1">
    <location>
        <begin position="685"/>
        <end position="725"/>
    </location>
</feature>